<keyword evidence="3" id="KW-1185">Reference proteome</keyword>
<proteinExistence type="predicted"/>
<protein>
    <submittedName>
        <fullName evidence="2">Uncharacterized protein</fullName>
    </submittedName>
</protein>
<dbReference type="AlphaFoldDB" id="A0AAV7QS77"/>
<evidence type="ECO:0000313" key="3">
    <source>
        <dbReference type="Proteomes" id="UP001066276"/>
    </source>
</evidence>
<dbReference type="Proteomes" id="UP001066276">
    <property type="component" value="Chromosome 6"/>
</dbReference>
<dbReference type="EMBL" id="JANPWB010000010">
    <property type="protein sequence ID" value="KAJ1142629.1"/>
    <property type="molecule type" value="Genomic_DNA"/>
</dbReference>
<evidence type="ECO:0000313" key="2">
    <source>
        <dbReference type="EMBL" id="KAJ1142629.1"/>
    </source>
</evidence>
<accession>A0AAV7QS77</accession>
<feature type="region of interest" description="Disordered" evidence="1">
    <location>
        <begin position="38"/>
        <end position="57"/>
    </location>
</feature>
<reference evidence="2" key="1">
    <citation type="journal article" date="2022" name="bioRxiv">
        <title>Sequencing and chromosome-scale assembly of the giantPleurodeles waltlgenome.</title>
        <authorList>
            <person name="Brown T."/>
            <person name="Elewa A."/>
            <person name="Iarovenko S."/>
            <person name="Subramanian E."/>
            <person name="Araus A.J."/>
            <person name="Petzold A."/>
            <person name="Susuki M."/>
            <person name="Suzuki K.-i.T."/>
            <person name="Hayashi T."/>
            <person name="Toyoda A."/>
            <person name="Oliveira C."/>
            <person name="Osipova E."/>
            <person name="Leigh N.D."/>
            <person name="Simon A."/>
            <person name="Yun M.H."/>
        </authorList>
    </citation>
    <scope>NUCLEOTIDE SEQUENCE</scope>
    <source>
        <strain evidence="2">20211129_DDA</strain>
        <tissue evidence="2">Liver</tissue>
    </source>
</reference>
<gene>
    <name evidence="2" type="ORF">NDU88_008942</name>
</gene>
<comment type="caution">
    <text evidence="2">The sequence shown here is derived from an EMBL/GenBank/DDBJ whole genome shotgun (WGS) entry which is preliminary data.</text>
</comment>
<organism evidence="2 3">
    <name type="scientific">Pleurodeles waltl</name>
    <name type="common">Iberian ribbed newt</name>
    <dbReference type="NCBI Taxonomy" id="8319"/>
    <lineage>
        <taxon>Eukaryota</taxon>
        <taxon>Metazoa</taxon>
        <taxon>Chordata</taxon>
        <taxon>Craniata</taxon>
        <taxon>Vertebrata</taxon>
        <taxon>Euteleostomi</taxon>
        <taxon>Amphibia</taxon>
        <taxon>Batrachia</taxon>
        <taxon>Caudata</taxon>
        <taxon>Salamandroidea</taxon>
        <taxon>Salamandridae</taxon>
        <taxon>Pleurodelinae</taxon>
        <taxon>Pleurodeles</taxon>
    </lineage>
</organism>
<sequence length="188" mass="20166">MANPPPLSPEIVVIPNIPCTNGIGLLMEEGGSPACVPHDQRGAATESNAQCDSDPTPDDVQIRWENGNLDVVLQKVDEEKALLMSLMGLLKETLVPKCACSCRTTIKKAGTDTGPTAMTKLGLQPVVPPPKVAMNPLLLELPLTLAKCNQQDAVRLCQKHTGALNTRGTPGKLLLRHIPFPWKLDPRG</sequence>
<evidence type="ECO:0000256" key="1">
    <source>
        <dbReference type="SAM" id="MobiDB-lite"/>
    </source>
</evidence>
<name>A0AAV7QS77_PLEWA</name>